<keyword evidence="7" id="KW-1185">Reference proteome</keyword>
<comment type="similarity">
    <text evidence="2">Belongs to the TMEM151 family.</text>
</comment>
<dbReference type="InterPro" id="IPR026767">
    <property type="entry name" value="Tmem151"/>
</dbReference>
<evidence type="ECO:0000256" key="3">
    <source>
        <dbReference type="ARBA" id="ARBA00022692"/>
    </source>
</evidence>
<keyword evidence="5" id="KW-0472">Membrane</keyword>
<proteinExistence type="inferred from homology"/>
<evidence type="ECO:0000313" key="8">
    <source>
        <dbReference type="WBParaSite" id="jg24808.1"/>
    </source>
</evidence>
<evidence type="ECO:0000256" key="4">
    <source>
        <dbReference type="ARBA" id="ARBA00022989"/>
    </source>
</evidence>
<evidence type="ECO:0000313" key="7">
    <source>
        <dbReference type="Proteomes" id="UP000887574"/>
    </source>
</evidence>
<feature type="region of interest" description="Disordered" evidence="6">
    <location>
        <begin position="597"/>
        <end position="617"/>
    </location>
</feature>
<dbReference type="Proteomes" id="UP000887574">
    <property type="component" value="Unplaced"/>
</dbReference>
<dbReference type="AlphaFoldDB" id="A0A915E082"/>
<dbReference type="PANTHER" id="PTHR31893">
    <property type="entry name" value="TRANSMEMBRANE PROTEIN 151 HOMOLOG"/>
    <property type="match status" value="1"/>
</dbReference>
<organism evidence="7 8">
    <name type="scientific">Ditylenchus dipsaci</name>
    <dbReference type="NCBI Taxonomy" id="166011"/>
    <lineage>
        <taxon>Eukaryota</taxon>
        <taxon>Metazoa</taxon>
        <taxon>Ecdysozoa</taxon>
        <taxon>Nematoda</taxon>
        <taxon>Chromadorea</taxon>
        <taxon>Rhabditida</taxon>
        <taxon>Tylenchina</taxon>
        <taxon>Tylenchomorpha</taxon>
        <taxon>Sphaerularioidea</taxon>
        <taxon>Anguinidae</taxon>
        <taxon>Anguininae</taxon>
        <taxon>Ditylenchus</taxon>
    </lineage>
</organism>
<reference evidence="8" key="1">
    <citation type="submission" date="2022-11" db="UniProtKB">
        <authorList>
            <consortium name="WormBaseParasite"/>
        </authorList>
    </citation>
    <scope>IDENTIFICATION</scope>
</reference>
<dbReference type="WBParaSite" id="jg24808.1">
    <property type="protein sequence ID" value="jg24808.1"/>
    <property type="gene ID" value="jg24808"/>
</dbReference>
<comment type="subcellular location">
    <subcellularLocation>
        <location evidence="1">Membrane</location>
        <topology evidence="1">Multi-pass membrane protein</topology>
    </subcellularLocation>
</comment>
<dbReference type="PANTHER" id="PTHR31893:SF5">
    <property type="entry name" value="TRANSMEMBRANE PROTEIN 151 HOMOLOG"/>
    <property type="match status" value="1"/>
</dbReference>
<evidence type="ECO:0000256" key="1">
    <source>
        <dbReference type="ARBA" id="ARBA00004141"/>
    </source>
</evidence>
<keyword evidence="3" id="KW-0812">Transmembrane</keyword>
<name>A0A915E082_9BILA</name>
<feature type="region of interest" description="Disordered" evidence="6">
    <location>
        <begin position="245"/>
        <end position="265"/>
    </location>
</feature>
<evidence type="ECO:0000256" key="6">
    <source>
        <dbReference type="SAM" id="MobiDB-lite"/>
    </source>
</evidence>
<keyword evidence="4" id="KW-1133">Transmembrane helix</keyword>
<dbReference type="GO" id="GO:0016020">
    <property type="term" value="C:membrane"/>
    <property type="evidence" value="ECO:0007669"/>
    <property type="project" value="UniProtKB-SubCell"/>
</dbReference>
<feature type="region of interest" description="Disordered" evidence="6">
    <location>
        <begin position="502"/>
        <end position="523"/>
    </location>
</feature>
<protein>
    <submittedName>
        <fullName evidence="8">Transmembrane protein 151B</fullName>
    </submittedName>
</protein>
<sequence length="617" mass="69745">MVRHTTQHFDTLAQQKPVRHGLCRTLHKDFHWKCLLSTLLVHLCISYTIWCHLKFYAYAPENAAIYSYAHVLLYLVYVTECWHFRTKLNAIPKRGVGEVKDLVDRMRGSTPIVWWKSVCYHYLRRTRQVTRYRNGDAITATQVYYERVNSHSSGNVFLYDCCGYRDISKELVNLDKYPVIRMKFTKGFVFACLQAANEFEEQRTRFFNENEVRDDYMEVREGLDLVDVSFTEHLLVYPQSFNAATTNTPPNDESDPESPLSPQNLGPLKGRHCEPWFMSSAAYWIASILLLSWPLRMLAEWKTAHLSYQVTKLFGTNYLSPSSVNYTGPLTRTSTMETCELELANRQNYLIVPSYSEAILLDPLMMSSANGVPGLGIPPVGSTLFRPIPSIRSEFLSRNEPLTSSNEAAIIANYGSIGYSSYSNNSTDASTSFANTLSQRLFGSKPGSQYQPLNGHRPIRLDNLIEGVSYSANHRHFPLTQEPGLRPSTKRKITKSRSMSFFNSKNPVRRPNPPLSSAAVPLPRPSKLTVNTAANTARDYKNARKPPVRSISISGAISSHVSADNAWSNGQAVVPGGRFESGMDRRPLLFDQCSSNKAGATTLRRPTRQLESELESE</sequence>
<accession>A0A915E082</accession>
<dbReference type="Pfam" id="PF14857">
    <property type="entry name" value="TMEM151"/>
    <property type="match status" value="2"/>
</dbReference>
<evidence type="ECO:0000256" key="2">
    <source>
        <dbReference type="ARBA" id="ARBA00009583"/>
    </source>
</evidence>
<evidence type="ECO:0000256" key="5">
    <source>
        <dbReference type="ARBA" id="ARBA00023136"/>
    </source>
</evidence>